<evidence type="ECO:0000256" key="1">
    <source>
        <dbReference type="PROSITE-ProRule" id="PRU00339"/>
    </source>
</evidence>
<sequence>MSENLMNKWGIIVTTVNELINKSYYQTIMDKHEKKHPINILGEMYMEEMEKQWPDISSIRYAQGEVYFLNKDYEAAIYKWGNPLEDPFIPWAQKNIADAHLEMGLLEEAEKFYKEVETQSVELKAEVLLQLFSLYIQQGKHENAVDAIKNAVQIAPDYSDVTKVAQTFFENYKDWENAVELAVNEAIRTKSYSWFEVLQGYAEQGHILNDEPSYFSEVLTTLLAIDMYRFESLTEVLWNRYKPSEFYIQWLEKINQIILNNNVEESYMWKKLPNLFKTSYFELISGSFLIRDISELIQNHLKNWLKISSVSDTLISSTAILAWDEVFQSDLDATLVNEAAYLFENSNANPNGIQEGMNLFESIQAWAEKEGLLDDLSEFMKPMIEDYNLEVASPSKIRSINKTSIEFLIEKRVEVEHGINEKMNWNEEFLARLNGLHHQLRDMEQEEANVMKASFSQMKLEFTQNMTNKLTKLLQDCSKIVREDSDFRKLHIEINDEMNRQIANYMENTALHDFKNAIQSWLEDCEREFKDCQINFDEMSESFNQQYGEEKIVLDGDFKILDDWQRDLERISRGMVRIEKANIMLRNNPSQLLLKGAGRLLGSISKSKEKLHVSYKNYIENEDYSQNILELTNPLRQQLDLFERSIEWDVSKFFSSSLDVLTSVSEEVHGDIEKHKHFLDVMREKPEIYRDPLTLFELRLRQYELINGMD</sequence>
<accession>A0ABW3LSE9</accession>
<proteinExistence type="predicted"/>
<dbReference type="Proteomes" id="UP001597040">
    <property type="component" value="Unassembled WGS sequence"/>
</dbReference>
<dbReference type="EMBL" id="JBHTKJ010000074">
    <property type="protein sequence ID" value="MFD1040597.1"/>
    <property type="molecule type" value="Genomic_DNA"/>
</dbReference>
<dbReference type="InterPro" id="IPR011990">
    <property type="entry name" value="TPR-like_helical_dom_sf"/>
</dbReference>
<protein>
    <submittedName>
        <fullName evidence="2">Tetratricopeptide repeat protein</fullName>
    </submittedName>
</protein>
<comment type="caution">
    <text evidence="2">The sequence shown here is derived from an EMBL/GenBank/DDBJ whole genome shotgun (WGS) entry which is preliminary data.</text>
</comment>
<dbReference type="SUPFAM" id="SSF48452">
    <property type="entry name" value="TPR-like"/>
    <property type="match status" value="1"/>
</dbReference>
<reference evidence="3" key="1">
    <citation type="journal article" date="2019" name="Int. J. Syst. Evol. Microbiol.">
        <title>The Global Catalogue of Microorganisms (GCM) 10K type strain sequencing project: providing services to taxonomists for standard genome sequencing and annotation.</title>
        <authorList>
            <consortium name="The Broad Institute Genomics Platform"/>
            <consortium name="The Broad Institute Genome Sequencing Center for Infectious Disease"/>
            <person name="Wu L."/>
            <person name="Ma J."/>
        </authorList>
    </citation>
    <scope>NUCLEOTIDE SEQUENCE [LARGE SCALE GENOMIC DNA]</scope>
    <source>
        <strain evidence="3">CCUG 56754</strain>
    </source>
</reference>
<dbReference type="Pfam" id="PF13181">
    <property type="entry name" value="TPR_8"/>
    <property type="match status" value="1"/>
</dbReference>
<feature type="repeat" description="TPR" evidence="1">
    <location>
        <begin position="125"/>
        <end position="158"/>
    </location>
</feature>
<keyword evidence="3" id="KW-1185">Reference proteome</keyword>
<evidence type="ECO:0000313" key="2">
    <source>
        <dbReference type="EMBL" id="MFD1040597.1"/>
    </source>
</evidence>
<name>A0ABW3LSE9_9BACI</name>
<dbReference type="PROSITE" id="PS50005">
    <property type="entry name" value="TPR"/>
    <property type="match status" value="1"/>
</dbReference>
<organism evidence="2 3">
    <name type="scientific">Virgibacillus byunsanensis</name>
    <dbReference type="NCBI Taxonomy" id="570945"/>
    <lineage>
        <taxon>Bacteria</taxon>
        <taxon>Bacillati</taxon>
        <taxon>Bacillota</taxon>
        <taxon>Bacilli</taxon>
        <taxon>Bacillales</taxon>
        <taxon>Bacillaceae</taxon>
        <taxon>Virgibacillus</taxon>
    </lineage>
</organism>
<dbReference type="RefSeq" id="WP_390364832.1">
    <property type="nucleotide sequence ID" value="NZ_JBHTKJ010000074.1"/>
</dbReference>
<keyword evidence="1" id="KW-0802">TPR repeat</keyword>
<dbReference type="Gene3D" id="1.25.40.10">
    <property type="entry name" value="Tetratricopeptide repeat domain"/>
    <property type="match status" value="1"/>
</dbReference>
<gene>
    <name evidence="2" type="ORF">ACFQ3N_19745</name>
</gene>
<dbReference type="SMART" id="SM00028">
    <property type="entry name" value="TPR"/>
    <property type="match status" value="2"/>
</dbReference>
<evidence type="ECO:0000313" key="3">
    <source>
        <dbReference type="Proteomes" id="UP001597040"/>
    </source>
</evidence>
<dbReference type="InterPro" id="IPR019734">
    <property type="entry name" value="TPR_rpt"/>
</dbReference>